<gene>
    <name evidence="1" type="ORF">IHE45_13G070000</name>
</gene>
<keyword evidence="1" id="KW-0223">Dioxygenase</keyword>
<evidence type="ECO:0000313" key="2">
    <source>
        <dbReference type="Proteomes" id="UP000827976"/>
    </source>
</evidence>
<keyword evidence="2" id="KW-1185">Reference proteome</keyword>
<organism evidence="1 2">
    <name type="scientific">Dioscorea alata</name>
    <name type="common">Purple yam</name>
    <dbReference type="NCBI Taxonomy" id="55571"/>
    <lineage>
        <taxon>Eukaryota</taxon>
        <taxon>Viridiplantae</taxon>
        <taxon>Streptophyta</taxon>
        <taxon>Embryophyta</taxon>
        <taxon>Tracheophyta</taxon>
        <taxon>Spermatophyta</taxon>
        <taxon>Magnoliopsida</taxon>
        <taxon>Liliopsida</taxon>
        <taxon>Dioscoreales</taxon>
        <taxon>Dioscoreaceae</taxon>
        <taxon>Dioscorea</taxon>
    </lineage>
</organism>
<dbReference type="EMBL" id="CM037023">
    <property type="protein sequence ID" value="KAH7665989.1"/>
    <property type="molecule type" value="Genomic_DNA"/>
</dbReference>
<comment type="caution">
    <text evidence="1">The sequence shown here is derived from an EMBL/GenBank/DDBJ whole genome shotgun (WGS) entry which is preliminary data.</text>
</comment>
<proteinExistence type="predicted"/>
<protein>
    <submittedName>
        <fullName evidence="1">Acireductone dioxygenase (Fe(2+)-requiring) protein</fullName>
        <ecNumber evidence="1">1.13.11.54</ecNumber>
    </submittedName>
</protein>
<name>A0ACB7UYS8_DIOAL</name>
<dbReference type="Proteomes" id="UP000827976">
    <property type="component" value="Chromosome 13"/>
</dbReference>
<dbReference type="EC" id="1.13.11.54" evidence="1"/>
<evidence type="ECO:0000313" key="1">
    <source>
        <dbReference type="EMBL" id="KAH7665989.1"/>
    </source>
</evidence>
<accession>A0ACB7UYS8</accession>
<keyword evidence="1" id="KW-0560">Oxidoreductase</keyword>
<sequence length="123" mass="13812">MQSSKKSSLPPLLLFPFSISRFRLSPVLDFSPISSPSRPPSIDQAAVKMDDCMRDKLKLQFHGYGGKQKASHLMAWLMDESDEDQRLPHHRNPKEFVPLSKLEGPGFDFHNTNGKEEGGCSTP</sequence>
<reference evidence="2" key="1">
    <citation type="journal article" date="2022" name="Nat. Commun.">
        <title>Chromosome evolution and the genetic basis of agronomically important traits in greater yam.</title>
        <authorList>
            <person name="Bredeson J.V."/>
            <person name="Lyons J.B."/>
            <person name="Oniyinde I.O."/>
            <person name="Okereke N.R."/>
            <person name="Kolade O."/>
            <person name="Nnabue I."/>
            <person name="Nwadili C.O."/>
            <person name="Hribova E."/>
            <person name="Parker M."/>
            <person name="Nwogha J."/>
            <person name="Shu S."/>
            <person name="Carlson J."/>
            <person name="Kariba R."/>
            <person name="Muthemba S."/>
            <person name="Knop K."/>
            <person name="Barton G.J."/>
            <person name="Sherwood A.V."/>
            <person name="Lopez-Montes A."/>
            <person name="Asiedu R."/>
            <person name="Jamnadass R."/>
            <person name="Muchugi A."/>
            <person name="Goodstein D."/>
            <person name="Egesi C.N."/>
            <person name="Featherston J."/>
            <person name="Asfaw A."/>
            <person name="Simpson G.G."/>
            <person name="Dolezel J."/>
            <person name="Hendre P.S."/>
            <person name="Van Deynze A."/>
            <person name="Kumar P.L."/>
            <person name="Obidiegwu J.E."/>
            <person name="Bhattacharjee R."/>
            <person name="Rokhsar D.S."/>
        </authorList>
    </citation>
    <scope>NUCLEOTIDE SEQUENCE [LARGE SCALE GENOMIC DNA]</scope>
    <source>
        <strain evidence="2">cv. TDa95/00328</strain>
    </source>
</reference>